<dbReference type="PANTHER" id="PTHR43818">
    <property type="entry name" value="BCDNA.GH03377"/>
    <property type="match status" value="1"/>
</dbReference>
<reference evidence="5" key="1">
    <citation type="submission" date="2022-11" db="EMBL/GenBank/DDBJ databases">
        <title>High-quality draft genome sequence of Galbibacter sp. strain CMA-7.</title>
        <authorList>
            <person name="Wei L."/>
            <person name="Dong C."/>
            <person name="Shao Z."/>
        </authorList>
    </citation>
    <scope>NUCLEOTIDE SEQUENCE</scope>
    <source>
        <strain evidence="5">CMA-7</strain>
    </source>
</reference>
<evidence type="ECO:0000256" key="1">
    <source>
        <dbReference type="ARBA" id="ARBA00023002"/>
    </source>
</evidence>
<evidence type="ECO:0000313" key="5">
    <source>
        <dbReference type="EMBL" id="MDG3587465.1"/>
    </source>
</evidence>
<dbReference type="InterPro" id="IPR050463">
    <property type="entry name" value="Gfo/Idh/MocA_oxidrdct_glycsds"/>
</dbReference>
<sequence>MTKHTSRRKFIKNSSLALTGLGMANYLSANTLTALQQKVGPNDQINFGVIGCNGMGWSDMSAHLNIPEVNCIALADIDQNVLDKRAANVKELRNTTPKLYTDYRKMLENKDIDAVIIGTPDHWHCLNMVDACEAGKHVYQEKPIANSIEECNVMVKAAKKYGRIVQVGQWQRSGSQYDEAIKYVQSGKLGNIRLVKCWSYQGWMKPVPVVPDSAPPKGVDYKMWLGPAPERPFNKNRFHFNFRWFWDYAGGLMTDWGVHEIDIALFAMNVKAPKSILASGGKFAYPNNASETPDTLQTVYEFENFNLLWEHATGIDGGNYGKSEGIAFIGNNGTLVVNRQGWEVIPETQDQDGKRVPRTEKVDFIPGKNNALDVHAQNFVNAIKGETNNLNCGIETGSIAAINAHMGNIAYKTGEKIYWDATKEQFKDNARANQLTKANYHNGWELPNV</sequence>
<accession>A0ABT6FW23</accession>
<gene>
    <name evidence="5" type="ORF">OSR52_16500</name>
</gene>
<dbReference type="InterPro" id="IPR006311">
    <property type="entry name" value="TAT_signal"/>
</dbReference>
<dbReference type="InterPro" id="IPR036291">
    <property type="entry name" value="NAD(P)-bd_dom_sf"/>
</dbReference>
<comment type="caution">
    <text evidence="5">The sequence shown here is derived from an EMBL/GenBank/DDBJ whole genome shotgun (WGS) entry which is preliminary data.</text>
</comment>
<dbReference type="Pfam" id="PF19051">
    <property type="entry name" value="GFO_IDH_MocA_C2"/>
    <property type="match status" value="1"/>
</dbReference>
<evidence type="ECO:0000259" key="4">
    <source>
        <dbReference type="Pfam" id="PF19051"/>
    </source>
</evidence>
<keyword evidence="1" id="KW-0560">Oxidoreductase</keyword>
<dbReference type="Gene3D" id="3.40.50.720">
    <property type="entry name" value="NAD(P)-binding Rossmann-like Domain"/>
    <property type="match status" value="1"/>
</dbReference>
<feature type="domain" description="Gfo/Idh/MocA-like oxidoreductase bacterial type C-terminal" evidence="4">
    <location>
        <begin position="213"/>
        <end position="266"/>
    </location>
</feature>
<keyword evidence="6" id="KW-1185">Reference proteome</keyword>
<dbReference type="SUPFAM" id="SSF51735">
    <property type="entry name" value="NAD(P)-binding Rossmann-fold domains"/>
    <property type="match status" value="1"/>
</dbReference>
<dbReference type="RefSeq" id="WP_277901303.1">
    <property type="nucleotide sequence ID" value="NZ_JAPMUA010000007.1"/>
</dbReference>
<protein>
    <submittedName>
        <fullName evidence="5">Gfo/Idh/MocA family oxidoreductase</fullName>
    </submittedName>
</protein>
<dbReference type="EMBL" id="JAPMUA010000007">
    <property type="protein sequence ID" value="MDG3587465.1"/>
    <property type="molecule type" value="Genomic_DNA"/>
</dbReference>
<dbReference type="InterPro" id="IPR000683">
    <property type="entry name" value="Gfo/Idh/MocA-like_OxRdtase_N"/>
</dbReference>
<dbReference type="Proteomes" id="UP001153642">
    <property type="component" value="Unassembled WGS sequence"/>
</dbReference>
<dbReference type="SUPFAM" id="SSF55347">
    <property type="entry name" value="Glyceraldehyde-3-phosphate dehydrogenase-like, C-terminal domain"/>
    <property type="match status" value="1"/>
</dbReference>
<proteinExistence type="predicted"/>
<dbReference type="Pfam" id="PF01408">
    <property type="entry name" value="GFO_IDH_MocA"/>
    <property type="match status" value="1"/>
</dbReference>
<dbReference type="InterPro" id="IPR043906">
    <property type="entry name" value="Gfo/Idh/MocA_OxRdtase_bact_C"/>
</dbReference>
<evidence type="ECO:0000313" key="6">
    <source>
        <dbReference type="Proteomes" id="UP001153642"/>
    </source>
</evidence>
<dbReference type="PROSITE" id="PS51318">
    <property type="entry name" value="TAT"/>
    <property type="match status" value="1"/>
</dbReference>
<organism evidence="5 6">
    <name type="scientific">Galbibacter pacificus</name>
    <dbReference type="NCBI Taxonomy" id="2996052"/>
    <lineage>
        <taxon>Bacteria</taxon>
        <taxon>Pseudomonadati</taxon>
        <taxon>Bacteroidota</taxon>
        <taxon>Flavobacteriia</taxon>
        <taxon>Flavobacteriales</taxon>
        <taxon>Flavobacteriaceae</taxon>
        <taxon>Galbibacter</taxon>
    </lineage>
</organism>
<name>A0ABT6FW23_9FLAO</name>
<feature type="signal peptide" evidence="2">
    <location>
        <begin position="1"/>
        <end position="29"/>
    </location>
</feature>
<dbReference type="PANTHER" id="PTHR43818:SF11">
    <property type="entry name" value="BCDNA.GH03377"/>
    <property type="match status" value="1"/>
</dbReference>
<evidence type="ECO:0000256" key="2">
    <source>
        <dbReference type="SAM" id="SignalP"/>
    </source>
</evidence>
<feature type="chain" id="PRO_5046272150" evidence="2">
    <location>
        <begin position="30"/>
        <end position="449"/>
    </location>
</feature>
<dbReference type="Gene3D" id="3.30.360.10">
    <property type="entry name" value="Dihydrodipicolinate Reductase, domain 2"/>
    <property type="match status" value="1"/>
</dbReference>
<evidence type="ECO:0000259" key="3">
    <source>
        <dbReference type="Pfam" id="PF01408"/>
    </source>
</evidence>
<keyword evidence="2" id="KW-0732">Signal</keyword>
<feature type="domain" description="Gfo/Idh/MocA-like oxidoreductase N-terminal" evidence="3">
    <location>
        <begin position="45"/>
        <end position="168"/>
    </location>
</feature>